<dbReference type="PROSITE" id="PS51257">
    <property type="entry name" value="PROKAR_LIPOPROTEIN"/>
    <property type="match status" value="1"/>
</dbReference>
<evidence type="ECO:0000313" key="7">
    <source>
        <dbReference type="Proteomes" id="UP000321949"/>
    </source>
</evidence>
<name>A0A5C8HSQ9_9MICO</name>
<dbReference type="InterPro" id="IPR036188">
    <property type="entry name" value="FAD/NAD-bd_sf"/>
</dbReference>
<accession>A0A5C8HSQ9</accession>
<dbReference type="GO" id="GO:0016651">
    <property type="term" value="F:oxidoreductase activity, acting on NAD(P)H"/>
    <property type="evidence" value="ECO:0007669"/>
    <property type="project" value="TreeGrafter"/>
</dbReference>
<evidence type="ECO:0000256" key="2">
    <source>
        <dbReference type="ARBA" id="ARBA00022630"/>
    </source>
</evidence>
<dbReference type="PANTHER" id="PTHR43557:SF2">
    <property type="entry name" value="RIESKE DOMAIN-CONTAINING PROTEIN-RELATED"/>
    <property type="match status" value="1"/>
</dbReference>
<dbReference type="GO" id="GO:0005737">
    <property type="term" value="C:cytoplasm"/>
    <property type="evidence" value="ECO:0007669"/>
    <property type="project" value="TreeGrafter"/>
</dbReference>
<comment type="cofactor">
    <cofactor evidence="1">
        <name>FAD</name>
        <dbReference type="ChEBI" id="CHEBI:57692"/>
    </cofactor>
</comment>
<dbReference type="PRINTS" id="PR00368">
    <property type="entry name" value="FADPNR"/>
</dbReference>
<evidence type="ECO:0000256" key="3">
    <source>
        <dbReference type="ARBA" id="ARBA00022827"/>
    </source>
</evidence>
<evidence type="ECO:0000313" key="6">
    <source>
        <dbReference type="EMBL" id="TXK08920.1"/>
    </source>
</evidence>
<evidence type="ECO:0000256" key="4">
    <source>
        <dbReference type="ARBA" id="ARBA00023002"/>
    </source>
</evidence>
<evidence type="ECO:0000259" key="5">
    <source>
        <dbReference type="Pfam" id="PF07992"/>
    </source>
</evidence>
<dbReference type="InterPro" id="IPR050446">
    <property type="entry name" value="FAD-oxidoreductase/Apoptosis"/>
</dbReference>
<organism evidence="6 7">
    <name type="scientific">Microbacterium saccharophilum</name>
    <dbReference type="NCBI Taxonomy" id="1213358"/>
    <lineage>
        <taxon>Bacteria</taxon>
        <taxon>Bacillati</taxon>
        <taxon>Actinomycetota</taxon>
        <taxon>Actinomycetes</taxon>
        <taxon>Micrococcales</taxon>
        <taxon>Microbacteriaceae</taxon>
        <taxon>Microbacterium</taxon>
    </lineage>
</organism>
<dbReference type="OrthoDB" id="1145at2"/>
<keyword evidence="2" id="KW-0285">Flavoprotein</keyword>
<keyword evidence="4" id="KW-0560">Oxidoreductase</keyword>
<proteinExistence type="predicted"/>
<dbReference type="SUPFAM" id="SSF51905">
    <property type="entry name" value="FAD/NAD(P)-binding domain"/>
    <property type="match status" value="2"/>
</dbReference>
<dbReference type="Proteomes" id="UP000321949">
    <property type="component" value="Unassembled WGS sequence"/>
</dbReference>
<keyword evidence="3" id="KW-0274">FAD</keyword>
<dbReference type="InterPro" id="IPR023753">
    <property type="entry name" value="FAD/NAD-binding_dom"/>
</dbReference>
<gene>
    <name evidence="6" type="ORF">FVP74_12630</name>
</gene>
<comment type="caution">
    <text evidence="6">The sequence shown here is derived from an EMBL/GenBank/DDBJ whole genome shotgun (WGS) entry which is preliminary data.</text>
</comment>
<dbReference type="EMBL" id="VRSX01000006">
    <property type="protein sequence ID" value="TXK08920.1"/>
    <property type="molecule type" value="Genomic_DNA"/>
</dbReference>
<dbReference type="PANTHER" id="PTHR43557">
    <property type="entry name" value="APOPTOSIS-INDUCING FACTOR 1"/>
    <property type="match status" value="1"/>
</dbReference>
<dbReference type="Gene3D" id="3.50.50.60">
    <property type="entry name" value="FAD/NAD(P)-binding domain"/>
    <property type="match status" value="2"/>
</dbReference>
<feature type="domain" description="FAD/NAD(P)-binding" evidence="5">
    <location>
        <begin position="6"/>
        <end position="283"/>
    </location>
</feature>
<sequence>MSSMRRVVVVGNGIAGLTSCETLRAEGFDGDLVVVGAEPEPAYSRPALSKALLKPDGGLDGHELAPASHGATELRGVHATALDADARRVALSDGSLLDYDGLVIASGSRARRLTDSPHEHTLRELRDAVALRGALAGRPSVTVVGGGVLGMEVASGALAAGCDVTLVANAVPMVRQLGPYLAGVLGASATAQGLKTMVARDVRVVDRGGHLQVSADDRMIETDVVVTVVGDLPNTEWLGHSGPLHTDSRGRLGDGVVAAGDVARWDGIRTPLWTSAIEQAKVAAATLLRGDDAPVLAFQPYFWIEQFGIHLKAVGGIPLDGDPEVLEQDDVGQLLRWTHDDGTRTAVSVNWRIPIPKLRRLTAA</sequence>
<dbReference type="Pfam" id="PF07992">
    <property type="entry name" value="Pyr_redox_2"/>
    <property type="match status" value="1"/>
</dbReference>
<protein>
    <submittedName>
        <fullName evidence="6">NAD(P)/FAD-dependent oxidoreductase</fullName>
    </submittedName>
</protein>
<keyword evidence="7" id="KW-1185">Reference proteome</keyword>
<dbReference type="AlphaFoldDB" id="A0A5C8HSQ9"/>
<dbReference type="RefSeq" id="WP_147050284.1">
    <property type="nucleotide sequence ID" value="NZ_BKAH01000006.1"/>
</dbReference>
<reference evidence="6 7" key="1">
    <citation type="submission" date="2019-08" db="EMBL/GenBank/DDBJ databases">
        <authorList>
            <person name="Dong K."/>
        </authorList>
    </citation>
    <scope>NUCLEOTIDE SEQUENCE [LARGE SCALE GENOMIC DNA]</scope>
    <source>
        <strain evidence="6 7">K-1</strain>
    </source>
</reference>
<evidence type="ECO:0000256" key="1">
    <source>
        <dbReference type="ARBA" id="ARBA00001974"/>
    </source>
</evidence>